<keyword evidence="4" id="KW-1185">Reference proteome</keyword>
<dbReference type="GO" id="GO:0016788">
    <property type="term" value="F:hydrolase activity, acting on ester bonds"/>
    <property type="evidence" value="ECO:0007669"/>
    <property type="project" value="InterPro"/>
</dbReference>
<organism evidence="3 4">
    <name type="scientific">Penicillium cinerascens</name>
    <dbReference type="NCBI Taxonomy" id="70096"/>
    <lineage>
        <taxon>Eukaryota</taxon>
        <taxon>Fungi</taxon>
        <taxon>Dikarya</taxon>
        <taxon>Ascomycota</taxon>
        <taxon>Pezizomycotina</taxon>
        <taxon>Eurotiomycetes</taxon>
        <taxon>Eurotiomycetidae</taxon>
        <taxon>Eurotiales</taxon>
        <taxon>Aspergillaceae</taxon>
        <taxon>Penicillium</taxon>
    </lineage>
</organism>
<name>A0A9W9MPF6_9EURO</name>
<dbReference type="GO" id="GO:0009395">
    <property type="term" value="P:phospholipid catabolic process"/>
    <property type="evidence" value="ECO:0007669"/>
    <property type="project" value="TreeGrafter"/>
</dbReference>
<evidence type="ECO:0000256" key="1">
    <source>
        <dbReference type="ARBA" id="ARBA00022801"/>
    </source>
</evidence>
<dbReference type="Pfam" id="PF04185">
    <property type="entry name" value="Phosphoesterase"/>
    <property type="match status" value="1"/>
</dbReference>
<evidence type="ECO:0000313" key="4">
    <source>
        <dbReference type="Proteomes" id="UP001150904"/>
    </source>
</evidence>
<protein>
    <recommendedName>
        <fullName evidence="5">Acid phosphatase</fullName>
    </recommendedName>
</protein>
<keyword evidence="1" id="KW-0378">Hydrolase</keyword>
<dbReference type="Proteomes" id="UP001150904">
    <property type="component" value="Unassembled WGS sequence"/>
</dbReference>
<dbReference type="AlphaFoldDB" id="A0A9W9MPF6"/>
<evidence type="ECO:0008006" key="5">
    <source>
        <dbReference type="Google" id="ProtNLM"/>
    </source>
</evidence>
<feature type="chain" id="PRO_5040832153" description="Acid phosphatase" evidence="2">
    <location>
        <begin position="19"/>
        <end position="310"/>
    </location>
</feature>
<dbReference type="InterPro" id="IPR017850">
    <property type="entry name" value="Alkaline_phosphatase_core_sf"/>
</dbReference>
<sequence>MIFSRTSALFALASGAYAQSQYTATGTAAVAKAAATALTLSPTSNVPGSTFNRFVQIWLENQDYSAAIADPNLAYLASRGITLSNYFAITHPSQPNYVAAVGGDTFGVANDNTHYISASTKTIVDLLDNAGISWSLYQEDMPFSGFEANWVNQETGANDYVRKHNPLMSYNSVTSDTDRLAKSKNFTMFYEDLDNNELPQWMFITPNMTNDGHDSSLATAGTWSRNFLTPLLSNTNFNTDSTLIILTFDEGTTTGTNQIYSVLLGGAVSSAKVGTTDNTEYNHYSLLKTVETNWNLGNLGQNDVDATAFF</sequence>
<dbReference type="GeneID" id="83180245"/>
<evidence type="ECO:0000313" key="3">
    <source>
        <dbReference type="EMBL" id="KAJ5205003.1"/>
    </source>
</evidence>
<reference evidence="3" key="2">
    <citation type="journal article" date="2023" name="IMA Fungus">
        <title>Comparative genomic study of the Penicillium genus elucidates a diverse pangenome and 15 lateral gene transfer events.</title>
        <authorList>
            <person name="Petersen C."/>
            <person name="Sorensen T."/>
            <person name="Nielsen M.R."/>
            <person name="Sondergaard T.E."/>
            <person name="Sorensen J.L."/>
            <person name="Fitzpatrick D.A."/>
            <person name="Frisvad J.C."/>
            <person name="Nielsen K.L."/>
        </authorList>
    </citation>
    <scope>NUCLEOTIDE SEQUENCE</scope>
    <source>
        <strain evidence="3">IBT 15544</strain>
    </source>
</reference>
<dbReference type="SUPFAM" id="SSF53649">
    <property type="entry name" value="Alkaline phosphatase-like"/>
    <property type="match status" value="1"/>
</dbReference>
<dbReference type="InterPro" id="IPR007312">
    <property type="entry name" value="Phosphoesterase"/>
</dbReference>
<proteinExistence type="predicted"/>
<accession>A0A9W9MPF6</accession>
<dbReference type="EMBL" id="JAPQKR010000012">
    <property type="protein sequence ID" value="KAJ5205003.1"/>
    <property type="molecule type" value="Genomic_DNA"/>
</dbReference>
<dbReference type="OrthoDB" id="5135119at2759"/>
<evidence type="ECO:0000256" key="2">
    <source>
        <dbReference type="SAM" id="SignalP"/>
    </source>
</evidence>
<gene>
    <name evidence="3" type="ORF">N7498_005882</name>
</gene>
<dbReference type="RefSeq" id="XP_058309482.1">
    <property type="nucleotide sequence ID" value="XM_058452944.1"/>
</dbReference>
<dbReference type="Gene3D" id="3.40.720.10">
    <property type="entry name" value="Alkaline Phosphatase, subunit A"/>
    <property type="match status" value="1"/>
</dbReference>
<dbReference type="PANTHER" id="PTHR31956:SF8">
    <property type="entry name" value="ACID PHOSPHATASE PHOA (AFU_ORTHOLOGUE AFUA_1G03570)"/>
    <property type="match status" value="1"/>
</dbReference>
<dbReference type="PANTHER" id="PTHR31956">
    <property type="entry name" value="NON-SPECIFIC PHOSPHOLIPASE C4-RELATED"/>
    <property type="match status" value="1"/>
</dbReference>
<feature type="signal peptide" evidence="2">
    <location>
        <begin position="1"/>
        <end position="18"/>
    </location>
</feature>
<comment type="caution">
    <text evidence="3">The sequence shown here is derived from an EMBL/GenBank/DDBJ whole genome shotgun (WGS) entry which is preliminary data.</text>
</comment>
<keyword evidence="2" id="KW-0732">Signal</keyword>
<reference evidence="3" key="1">
    <citation type="submission" date="2022-12" db="EMBL/GenBank/DDBJ databases">
        <authorList>
            <person name="Petersen C."/>
        </authorList>
    </citation>
    <scope>NUCLEOTIDE SEQUENCE</scope>
    <source>
        <strain evidence="3">IBT 15544</strain>
    </source>
</reference>